<dbReference type="CDD" id="cd01650">
    <property type="entry name" value="RT_nLTR_like"/>
    <property type="match status" value="1"/>
</dbReference>
<dbReference type="Proteomes" id="UP001652625">
    <property type="component" value="Chromosome 03"/>
</dbReference>
<evidence type="ECO:0000313" key="2">
    <source>
        <dbReference type="Proteomes" id="UP001652625"/>
    </source>
</evidence>
<evidence type="ECO:0000313" key="3">
    <source>
        <dbReference type="RefSeq" id="XP_065650438.1"/>
    </source>
</evidence>
<keyword evidence="2" id="KW-1185">Reference proteome</keyword>
<sequence length="501" mass="58459">MNQDDFTNNYLTPLLDKLNIENILKYNESNPIPSYLDSLVSFSLHPVIILLTRITAKLQTLIDNIFINFNSPDQIYGNLTILISDHMAQFICIPRKTNHPKKIISYRRCFKKFNKSIFINDVSNINWDLYIKKDDDVNQSIKSNKYFIGHNEISNLIKTTLRTGKTFGPNSLPTFLLKLIPDIISKPLSIIINNSFQNGLFPDAFKVAKVIPIFKKGFTMDMSNYRPISLLSNLRKLFEKAIHKRLYAFLNKFKCLYKHQYGFRANHSTTHSLIKIVESIRKAQDDKNFACGVFVDLQKAFDTVDYSILLKKLEYYGIRRIPLKWFTSYLHSRSQFVSVNDSKSTQIKCFKGGQKIIPVNSIKYLGIIIDSNLSFVSHIKDLAIKLSRSNGMLAKLRHYVNLETLLNLYHVIFGSHIRYTCQIWGQSQQQAVLRISHQKKALKIIHFQNYKFNPNVLYLTSKILKLCDLVQFLNCQFVWNHQHKNHRSVTYGYKFIKKPKY</sequence>
<dbReference type="InterPro" id="IPR000477">
    <property type="entry name" value="RT_dom"/>
</dbReference>
<dbReference type="RefSeq" id="XP_065650438.1">
    <property type="nucleotide sequence ID" value="XM_065794366.1"/>
</dbReference>
<dbReference type="Pfam" id="PF00078">
    <property type="entry name" value="RVT_1"/>
    <property type="match status" value="1"/>
</dbReference>
<feature type="domain" description="Reverse transcriptase" evidence="1">
    <location>
        <begin position="215"/>
        <end position="352"/>
    </location>
</feature>
<proteinExistence type="predicted"/>
<evidence type="ECO:0000259" key="1">
    <source>
        <dbReference type="Pfam" id="PF00078"/>
    </source>
</evidence>
<dbReference type="PANTHER" id="PTHR33332">
    <property type="entry name" value="REVERSE TRANSCRIPTASE DOMAIN-CONTAINING PROTEIN"/>
    <property type="match status" value="1"/>
</dbReference>
<name>A0ABM4BMX8_HYDVU</name>
<accession>A0ABM4BMX8</accession>
<gene>
    <name evidence="3" type="primary">LOC136078586</name>
</gene>
<reference evidence="3" key="1">
    <citation type="submission" date="2025-08" db="UniProtKB">
        <authorList>
            <consortium name="RefSeq"/>
        </authorList>
    </citation>
    <scope>IDENTIFICATION</scope>
</reference>
<dbReference type="GeneID" id="136078586"/>
<protein>
    <submittedName>
        <fullName evidence="3">Uncharacterized protein LOC136078586</fullName>
    </submittedName>
</protein>
<organism evidence="2 3">
    <name type="scientific">Hydra vulgaris</name>
    <name type="common">Hydra</name>
    <name type="synonym">Hydra attenuata</name>
    <dbReference type="NCBI Taxonomy" id="6087"/>
    <lineage>
        <taxon>Eukaryota</taxon>
        <taxon>Metazoa</taxon>
        <taxon>Cnidaria</taxon>
        <taxon>Hydrozoa</taxon>
        <taxon>Hydroidolina</taxon>
        <taxon>Anthoathecata</taxon>
        <taxon>Aplanulata</taxon>
        <taxon>Hydridae</taxon>
        <taxon>Hydra</taxon>
    </lineage>
</organism>